<dbReference type="InterPro" id="IPR011055">
    <property type="entry name" value="Dup_hybrid_motif"/>
</dbReference>
<dbReference type="InterPro" id="IPR016047">
    <property type="entry name" value="M23ase_b-sheet_dom"/>
</dbReference>
<comment type="caution">
    <text evidence="4">The sequence shown here is derived from an EMBL/GenBank/DDBJ whole genome shotgun (WGS) entry which is preliminary data.</text>
</comment>
<dbReference type="Gene3D" id="6.10.250.3150">
    <property type="match status" value="1"/>
</dbReference>
<dbReference type="AlphaFoldDB" id="A0A095VR90"/>
<gene>
    <name evidence="4" type="ORF">HRUBRA_01517</name>
</gene>
<keyword evidence="2" id="KW-0732">Signal</keyword>
<feature type="coiled-coil region" evidence="1">
    <location>
        <begin position="31"/>
        <end position="100"/>
    </location>
</feature>
<feature type="signal peptide" evidence="2">
    <location>
        <begin position="1"/>
        <end position="24"/>
    </location>
</feature>
<dbReference type="SUPFAM" id="SSF51261">
    <property type="entry name" value="Duplicated hybrid motif"/>
    <property type="match status" value="1"/>
</dbReference>
<dbReference type="OrthoDB" id="9784703at2"/>
<evidence type="ECO:0000256" key="2">
    <source>
        <dbReference type="SAM" id="SignalP"/>
    </source>
</evidence>
<keyword evidence="4" id="KW-0449">Lipoprotein</keyword>
<dbReference type="Gene3D" id="2.70.70.10">
    <property type="entry name" value="Glucose Permease (Domain IIA)"/>
    <property type="match status" value="1"/>
</dbReference>
<dbReference type="InterPro" id="IPR050570">
    <property type="entry name" value="Cell_wall_metabolism_enzyme"/>
</dbReference>
<dbReference type="Pfam" id="PF01551">
    <property type="entry name" value="Peptidase_M23"/>
    <property type="match status" value="1"/>
</dbReference>
<organism evidence="4 5">
    <name type="scientific">Pseudohaliea rubra DSM 19751</name>
    <dbReference type="NCBI Taxonomy" id="1265313"/>
    <lineage>
        <taxon>Bacteria</taxon>
        <taxon>Pseudomonadati</taxon>
        <taxon>Pseudomonadota</taxon>
        <taxon>Gammaproteobacteria</taxon>
        <taxon>Cellvibrionales</taxon>
        <taxon>Halieaceae</taxon>
        <taxon>Pseudohaliea</taxon>
    </lineage>
</organism>
<evidence type="ECO:0000313" key="4">
    <source>
        <dbReference type="EMBL" id="KGE03900.1"/>
    </source>
</evidence>
<keyword evidence="5" id="KW-1185">Reference proteome</keyword>
<feature type="coiled-coil region" evidence="1">
    <location>
        <begin position="217"/>
        <end position="244"/>
    </location>
</feature>
<reference evidence="4 5" key="1">
    <citation type="journal article" date="2014" name="Genome Announc.">
        <title>Genome Sequence of Gammaproteobacterial Pseudohaliea rubra Type Strain DSM 19751, Isolated from Coastal Seawater of the Mediterranean Sea.</title>
        <authorList>
            <person name="Spring S."/>
            <person name="Fiebig A."/>
            <person name="Riedel T."/>
            <person name="Goker M."/>
            <person name="Klenk H.P."/>
        </authorList>
    </citation>
    <scope>NUCLEOTIDE SEQUENCE [LARGE SCALE GENOMIC DNA]</scope>
    <source>
        <strain evidence="4 5">DSM 19751</strain>
    </source>
</reference>
<dbReference type="EMBL" id="AUVB01000043">
    <property type="protein sequence ID" value="KGE03900.1"/>
    <property type="molecule type" value="Genomic_DNA"/>
</dbReference>
<dbReference type="STRING" id="1265313.HRUBRA_01517"/>
<feature type="domain" description="M23ase beta-sheet core" evidence="3">
    <location>
        <begin position="287"/>
        <end position="380"/>
    </location>
</feature>
<dbReference type="PANTHER" id="PTHR21666:SF270">
    <property type="entry name" value="MUREIN HYDROLASE ACTIVATOR ENVC"/>
    <property type="match status" value="1"/>
</dbReference>
<dbReference type="FunFam" id="2.70.70.10:FF:000003">
    <property type="entry name" value="Murein hydrolase activator EnvC"/>
    <property type="match status" value="1"/>
</dbReference>
<evidence type="ECO:0000259" key="3">
    <source>
        <dbReference type="Pfam" id="PF01551"/>
    </source>
</evidence>
<dbReference type="GO" id="GO:0004222">
    <property type="term" value="F:metalloendopeptidase activity"/>
    <property type="evidence" value="ECO:0007669"/>
    <property type="project" value="TreeGrafter"/>
</dbReference>
<accession>A0A095VR90</accession>
<dbReference type="eggNOG" id="COG4942">
    <property type="taxonomic scope" value="Bacteria"/>
</dbReference>
<dbReference type="Proteomes" id="UP000029640">
    <property type="component" value="Unassembled WGS sequence"/>
</dbReference>
<name>A0A095VR90_9GAMM</name>
<evidence type="ECO:0000313" key="5">
    <source>
        <dbReference type="Proteomes" id="UP000029640"/>
    </source>
</evidence>
<proteinExistence type="predicted"/>
<dbReference type="RefSeq" id="WP_052094768.1">
    <property type="nucleotide sequence ID" value="NZ_KN234779.1"/>
</dbReference>
<protein>
    <submittedName>
        <fullName evidence="4">Lipoprotein NlpD</fullName>
    </submittedName>
</protein>
<dbReference type="HOGENOM" id="CLU_029425_4_0_6"/>
<dbReference type="CDD" id="cd12797">
    <property type="entry name" value="M23_peptidase"/>
    <property type="match status" value="1"/>
</dbReference>
<feature type="chain" id="PRO_5001912046" evidence="2">
    <location>
        <begin position="25"/>
        <end position="386"/>
    </location>
</feature>
<sequence length="386" mass="42131">MARWRRAGPGLAAIALAASVAAAAADTVQDERATREKLEALNRAIDKIEDEQRRDESARDRLQAELREAETALARLTGRVVSIEGRIDELVQRLAALGEEQAILAARRDAQRTRIAAELRQAWATGGNSSLKLLLNQEDPETLARVLAYYRYIAAARSEALNSFRETLAELAAVEASAAARRDELDGERAALVNRQRELAGARDRRREAVAALVASIAERDAQLARLARDAEALEEVLGDIEAAIRDLAIPANYQPFTAARGSMPWPATGRHGNRFGLPRNQGKMRWRGITINAEAGSTVRAIHHGRVVYADWLRGSGLLLVLDHGEGYMSLYAHNQSLLKDVGDWVTAGTPLATVGASGGRERAALYFEIRQGGKPVDPAQWCRG</sequence>
<keyword evidence="1" id="KW-0175">Coiled coil</keyword>
<dbReference type="PANTHER" id="PTHR21666">
    <property type="entry name" value="PEPTIDASE-RELATED"/>
    <property type="match status" value="1"/>
</dbReference>
<evidence type="ECO:0000256" key="1">
    <source>
        <dbReference type="SAM" id="Coils"/>
    </source>
</evidence>